<dbReference type="PANTHER" id="PTHR24221">
    <property type="entry name" value="ATP-BINDING CASSETTE SUB-FAMILY B"/>
    <property type="match status" value="1"/>
</dbReference>
<dbReference type="InterPro" id="IPR017871">
    <property type="entry name" value="ABC_transporter-like_CS"/>
</dbReference>
<dbReference type="InterPro" id="IPR003439">
    <property type="entry name" value="ABC_transporter-like_ATP-bd"/>
</dbReference>
<dbReference type="PROSITE" id="PS00211">
    <property type="entry name" value="ABC_TRANSPORTER_1"/>
    <property type="match status" value="1"/>
</dbReference>
<proteinExistence type="predicted"/>
<evidence type="ECO:0000256" key="7">
    <source>
        <dbReference type="SAM" id="Phobius"/>
    </source>
</evidence>
<evidence type="ECO:0000256" key="3">
    <source>
        <dbReference type="ARBA" id="ARBA00022741"/>
    </source>
</evidence>
<feature type="transmembrane region" description="Helical" evidence="7">
    <location>
        <begin position="180"/>
        <end position="197"/>
    </location>
</feature>
<dbReference type="Pfam" id="PF00664">
    <property type="entry name" value="ABC_membrane"/>
    <property type="match status" value="1"/>
</dbReference>
<evidence type="ECO:0000256" key="6">
    <source>
        <dbReference type="ARBA" id="ARBA00023136"/>
    </source>
</evidence>
<keyword evidence="5 7" id="KW-1133">Transmembrane helix</keyword>
<comment type="subcellular location">
    <subcellularLocation>
        <location evidence="1">Cell membrane</location>
        <topology evidence="1">Multi-pass membrane protein</topology>
    </subcellularLocation>
</comment>
<name>A0ABV9NSI6_9BACI</name>
<protein>
    <submittedName>
        <fullName evidence="10">ABC transporter ATP-binding protein</fullName>
    </submittedName>
</protein>
<comment type="caution">
    <text evidence="10">The sequence shown here is derived from an EMBL/GenBank/DDBJ whole genome shotgun (WGS) entry which is preliminary data.</text>
</comment>
<dbReference type="SUPFAM" id="SSF90123">
    <property type="entry name" value="ABC transporter transmembrane region"/>
    <property type="match status" value="1"/>
</dbReference>
<feature type="domain" description="ABC transporter" evidence="8">
    <location>
        <begin position="354"/>
        <end position="588"/>
    </location>
</feature>
<dbReference type="Gene3D" id="3.40.50.300">
    <property type="entry name" value="P-loop containing nucleotide triphosphate hydrolases"/>
    <property type="match status" value="1"/>
</dbReference>
<feature type="transmembrane region" description="Helical" evidence="7">
    <location>
        <begin position="20"/>
        <end position="41"/>
    </location>
</feature>
<keyword evidence="4 10" id="KW-0067">ATP-binding</keyword>
<dbReference type="SMART" id="SM00382">
    <property type="entry name" value="AAA"/>
    <property type="match status" value="1"/>
</dbReference>
<dbReference type="RefSeq" id="WP_377909018.1">
    <property type="nucleotide sequence ID" value="NZ_JBHSGK010000005.1"/>
</dbReference>
<accession>A0ABV9NSI6</accession>
<gene>
    <name evidence="10" type="ORF">ACFO4L_07220</name>
</gene>
<sequence>MQDLLYFYKQMHDYAGWKLYGTMFVMGIMSLLDGAAVLLLIPLISLTGVMSFEGGSTVVASLLTYLERLPELVGGLPGILILYVLLVTTQQLLARFVEIQHAGLQHGYFRYVRVRIYEALLHADWRFFMKHRNSDLLHTLTAETAKASTGAHSFLQLMSGLVFTGIQIAVAFWLAPSITLFVIVSGVMLLLFSRHFVRRSMELGGRNLTLGEEYMAGITDHMNGMKDVKSNALEQSRLTWFERVTENMKQEQVEFTKVKTKSRMYYKLASTTLTALVIFAAVSLFQAQTAQLLLVIVIFARLWPRVTGLQDGLEQLGTRMPSFREVRKVTEEAEQAREWPKGTVAQPLAIDESIALKHVSFSYESGKAALKDVSVRIPARRTTAVVGKSGAGKSTLIDVLLGLHRPQQGEMSIDGQRVTNEMIPGLRQSVGYVPQDPFVFHGTVGNNLRLVKPDATVEEMWEALRFAAADEFVQKLPDGLDTELGDRGVRLSGGERQRLVLARAILRQTPVLILDEATSALDSDNEQKIQQALENMRGRMTVIVIAHRLSTIRHADQVLVLEGGRVIQQGGYQTLAKEKNGAFHDLLQKQQV</sequence>
<dbReference type="GO" id="GO:0005524">
    <property type="term" value="F:ATP binding"/>
    <property type="evidence" value="ECO:0007669"/>
    <property type="project" value="UniProtKB-KW"/>
</dbReference>
<dbReference type="InterPro" id="IPR036640">
    <property type="entry name" value="ABC1_TM_sf"/>
</dbReference>
<dbReference type="Gene3D" id="1.20.1560.10">
    <property type="entry name" value="ABC transporter type 1, transmembrane domain"/>
    <property type="match status" value="1"/>
</dbReference>
<organism evidence="10 11">
    <name type="scientific">Bacillus daqingensis</name>
    <dbReference type="NCBI Taxonomy" id="872396"/>
    <lineage>
        <taxon>Bacteria</taxon>
        <taxon>Bacillati</taxon>
        <taxon>Bacillota</taxon>
        <taxon>Bacilli</taxon>
        <taxon>Bacillales</taxon>
        <taxon>Bacillaceae</taxon>
        <taxon>Bacillus</taxon>
    </lineage>
</organism>
<dbReference type="Proteomes" id="UP001595896">
    <property type="component" value="Unassembled WGS sequence"/>
</dbReference>
<dbReference type="InterPro" id="IPR039421">
    <property type="entry name" value="Type_1_exporter"/>
</dbReference>
<dbReference type="EMBL" id="JBHSGK010000005">
    <property type="protein sequence ID" value="MFC4736373.1"/>
    <property type="molecule type" value="Genomic_DNA"/>
</dbReference>
<evidence type="ECO:0000256" key="2">
    <source>
        <dbReference type="ARBA" id="ARBA00022692"/>
    </source>
</evidence>
<dbReference type="Pfam" id="PF00005">
    <property type="entry name" value="ABC_tran"/>
    <property type="match status" value="1"/>
</dbReference>
<reference evidence="11" key="1">
    <citation type="journal article" date="2019" name="Int. J. Syst. Evol. Microbiol.">
        <title>The Global Catalogue of Microorganisms (GCM) 10K type strain sequencing project: providing services to taxonomists for standard genome sequencing and annotation.</title>
        <authorList>
            <consortium name="The Broad Institute Genomics Platform"/>
            <consortium name="The Broad Institute Genome Sequencing Center for Infectious Disease"/>
            <person name="Wu L."/>
            <person name="Ma J."/>
        </authorList>
    </citation>
    <scope>NUCLEOTIDE SEQUENCE [LARGE SCALE GENOMIC DNA]</scope>
    <source>
        <strain evidence="11">JCM 12165</strain>
    </source>
</reference>
<dbReference type="PROSITE" id="PS50893">
    <property type="entry name" value="ABC_TRANSPORTER_2"/>
    <property type="match status" value="1"/>
</dbReference>
<evidence type="ECO:0000256" key="1">
    <source>
        <dbReference type="ARBA" id="ARBA00004651"/>
    </source>
</evidence>
<dbReference type="InterPro" id="IPR011527">
    <property type="entry name" value="ABC1_TM_dom"/>
</dbReference>
<keyword evidence="3" id="KW-0547">Nucleotide-binding</keyword>
<evidence type="ECO:0000259" key="9">
    <source>
        <dbReference type="PROSITE" id="PS50929"/>
    </source>
</evidence>
<evidence type="ECO:0000259" key="8">
    <source>
        <dbReference type="PROSITE" id="PS50893"/>
    </source>
</evidence>
<dbReference type="InterPro" id="IPR027417">
    <property type="entry name" value="P-loop_NTPase"/>
</dbReference>
<feature type="transmembrane region" description="Helical" evidence="7">
    <location>
        <begin position="72"/>
        <end position="93"/>
    </location>
</feature>
<feature type="domain" description="ABC transmembrane type-1" evidence="9">
    <location>
        <begin position="23"/>
        <end position="318"/>
    </location>
</feature>
<dbReference type="InterPro" id="IPR003593">
    <property type="entry name" value="AAA+_ATPase"/>
</dbReference>
<feature type="transmembrane region" description="Helical" evidence="7">
    <location>
        <begin position="265"/>
        <end position="285"/>
    </location>
</feature>
<evidence type="ECO:0000256" key="4">
    <source>
        <dbReference type="ARBA" id="ARBA00022840"/>
    </source>
</evidence>
<keyword evidence="6 7" id="KW-0472">Membrane</keyword>
<evidence type="ECO:0000256" key="5">
    <source>
        <dbReference type="ARBA" id="ARBA00022989"/>
    </source>
</evidence>
<evidence type="ECO:0000313" key="10">
    <source>
        <dbReference type="EMBL" id="MFC4736373.1"/>
    </source>
</evidence>
<dbReference type="SUPFAM" id="SSF52540">
    <property type="entry name" value="P-loop containing nucleoside triphosphate hydrolases"/>
    <property type="match status" value="1"/>
</dbReference>
<dbReference type="PANTHER" id="PTHR24221:SF653">
    <property type="entry name" value="TRANSPORT ATP-BINDING PROTEIN CYDC"/>
    <property type="match status" value="1"/>
</dbReference>
<keyword evidence="2 7" id="KW-0812">Transmembrane</keyword>
<evidence type="ECO:0000313" key="11">
    <source>
        <dbReference type="Proteomes" id="UP001595896"/>
    </source>
</evidence>
<dbReference type="PROSITE" id="PS50929">
    <property type="entry name" value="ABC_TM1F"/>
    <property type="match status" value="1"/>
</dbReference>
<keyword evidence="11" id="KW-1185">Reference proteome</keyword>